<comment type="caution">
    <text evidence="7">The sequence shown here is derived from an EMBL/GenBank/DDBJ whole genome shotgun (WGS) entry which is preliminary data.</text>
</comment>
<dbReference type="InterPro" id="IPR036866">
    <property type="entry name" value="RibonucZ/Hydroxyglut_hydro"/>
</dbReference>
<gene>
    <name evidence="7" type="ORF">GH808_00300</name>
</gene>
<dbReference type="PANTHER" id="PTHR43041">
    <property type="entry name" value="HYDROLASE, METALLO-BETA-LACTAMASE SUPERFAMILY"/>
    <property type="match status" value="1"/>
</dbReference>
<evidence type="ECO:0000256" key="2">
    <source>
        <dbReference type="ARBA" id="ARBA00024867"/>
    </source>
</evidence>
<dbReference type="Gene3D" id="3.40.50.2300">
    <property type="match status" value="1"/>
</dbReference>
<dbReference type="NCBIfam" id="TIGR00254">
    <property type="entry name" value="GGDEF"/>
    <property type="match status" value="1"/>
</dbReference>
<feature type="domain" description="GGDEF" evidence="6">
    <location>
        <begin position="417"/>
        <end position="553"/>
    </location>
</feature>
<dbReference type="EMBL" id="WJBC01000001">
    <property type="protein sequence ID" value="MBC3802883.1"/>
    <property type="molecule type" value="Genomic_DNA"/>
</dbReference>
<feature type="coiled-coil region" evidence="4">
    <location>
        <begin position="350"/>
        <end position="384"/>
    </location>
</feature>
<dbReference type="PROSITE" id="PS50110">
    <property type="entry name" value="RESPONSE_REGULATORY"/>
    <property type="match status" value="1"/>
</dbReference>
<dbReference type="SMART" id="SM00267">
    <property type="entry name" value="GGDEF"/>
    <property type="match status" value="1"/>
</dbReference>
<dbReference type="InterPro" id="IPR043128">
    <property type="entry name" value="Rev_trsase/Diguanyl_cyclase"/>
</dbReference>
<feature type="domain" description="Response regulatory" evidence="5">
    <location>
        <begin position="563"/>
        <end position="679"/>
    </location>
</feature>
<accession>A0ABR6WQV5</accession>
<protein>
    <recommendedName>
        <fullName evidence="1">Stage 0 sporulation protein A homolog</fullName>
    </recommendedName>
</protein>
<evidence type="ECO:0000259" key="5">
    <source>
        <dbReference type="PROSITE" id="PS50110"/>
    </source>
</evidence>
<dbReference type="InterPro" id="IPR011006">
    <property type="entry name" value="CheY-like_superfamily"/>
</dbReference>
<dbReference type="CDD" id="cd01949">
    <property type="entry name" value="GGDEF"/>
    <property type="match status" value="1"/>
</dbReference>
<dbReference type="SMART" id="SM00849">
    <property type="entry name" value="Lactamase_B"/>
    <property type="match status" value="1"/>
</dbReference>
<dbReference type="InterPro" id="IPR001789">
    <property type="entry name" value="Sig_transdc_resp-reg_receiver"/>
</dbReference>
<dbReference type="SUPFAM" id="SSF56281">
    <property type="entry name" value="Metallo-hydrolase/oxidoreductase"/>
    <property type="match status" value="1"/>
</dbReference>
<dbReference type="InterPro" id="IPR045761">
    <property type="entry name" value="ODP_dom"/>
</dbReference>
<reference evidence="7 8" key="1">
    <citation type="journal article" date="2020" name="mSystems">
        <title>Defining Genomic and Predicted Metabolic Features of the Acetobacterium Genus.</title>
        <authorList>
            <person name="Ross D.E."/>
            <person name="Marshall C.W."/>
            <person name="Gulliver D."/>
            <person name="May H.D."/>
            <person name="Norman R.S."/>
        </authorList>
    </citation>
    <scope>NUCLEOTIDE SEQUENCE [LARGE SCALE GENOMIC DNA]</scope>
    <source>
        <strain evidence="7 8">DSM 8238</strain>
    </source>
</reference>
<dbReference type="Proteomes" id="UP000603234">
    <property type="component" value="Unassembled WGS sequence"/>
</dbReference>
<dbReference type="PROSITE" id="PS50887">
    <property type="entry name" value="GGDEF"/>
    <property type="match status" value="1"/>
</dbReference>
<evidence type="ECO:0000259" key="6">
    <source>
        <dbReference type="PROSITE" id="PS50887"/>
    </source>
</evidence>
<dbReference type="SUPFAM" id="SSF55073">
    <property type="entry name" value="Nucleotide cyclase"/>
    <property type="match status" value="1"/>
</dbReference>
<keyword evidence="8" id="KW-1185">Reference proteome</keyword>
<sequence>MVVEAGSQEDNMSAPRTVEIAKDIYWVGGSSQEGGLNCNPYLLVDGDEAVLIDPGSVLDFEDVYENVRSIVPLEKIKYVILHHQDPDFCASVPLFEKAGGKFLIVTHWRTQLLVKFYGITSDYYIINENEYQLNLKSGRTLGFVMTPYLHFPGAFTTYDYESKVLFSSDLFGAYSFVWNLYAKDDYIEKMKTFHEHYMPSNSILRPVMEVFLGMDIDMIAPQHGSIINENTSVYIKALRDLECGKFLNPIKQDLAKSGGYMTMCTMVLKRYASIFDFEEVVDAIGDLEITLDEKLNITDYNYTGDELWNLIFEKVLIRKGLQWLMIIEPLVEMISLEYEISMPQVFKSNIKRVEQASATLNEQNQLLKESIERLEASLKESEHRLTRDPVTGLFNFEFFKNYLNSEINGIIQDRSIQNPALIVVSLDNLEKIENYYGTDEVDEVLKNALYILEGLKGKNDMLFRLQGFAFICYIPQSRKDDTLELAEKIRNAIAASEKFIEKITASIGVTWFDDIRDNDEFSVNPDEALYNIALRRVRIARSKGQNMVCGHSALDDYREEIGKILLVDSDQTIIDVLTTSLENINYQVISAGDGEEALKIVKESHLLLIISGIMLPKMDGFLFREKLLSDSNTKNIPFIYLSYLKNDASVLRASSLGVEHYFKKPFMLSEIIGVIQNKVKGNRHDD</sequence>
<dbReference type="InterPro" id="IPR001279">
    <property type="entry name" value="Metallo-B-lactamas"/>
</dbReference>
<comment type="caution">
    <text evidence="3">Lacks conserved residue(s) required for the propagation of feature annotation.</text>
</comment>
<proteinExistence type="predicted"/>
<dbReference type="Pfam" id="PF19583">
    <property type="entry name" value="ODP"/>
    <property type="match status" value="1"/>
</dbReference>
<evidence type="ECO:0000256" key="3">
    <source>
        <dbReference type="PROSITE-ProRule" id="PRU00169"/>
    </source>
</evidence>
<dbReference type="InterPro" id="IPR029787">
    <property type="entry name" value="Nucleotide_cyclase"/>
</dbReference>
<dbReference type="Gene3D" id="3.30.70.270">
    <property type="match status" value="1"/>
</dbReference>
<dbReference type="Pfam" id="PF00990">
    <property type="entry name" value="GGDEF"/>
    <property type="match status" value="1"/>
</dbReference>
<name>A0ABR6WQV5_9FIRM</name>
<evidence type="ECO:0000256" key="1">
    <source>
        <dbReference type="ARBA" id="ARBA00018672"/>
    </source>
</evidence>
<keyword evidence="4" id="KW-0175">Coiled coil</keyword>
<evidence type="ECO:0000256" key="4">
    <source>
        <dbReference type="SAM" id="Coils"/>
    </source>
</evidence>
<dbReference type="SUPFAM" id="SSF52172">
    <property type="entry name" value="CheY-like"/>
    <property type="match status" value="1"/>
</dbReference>
<dbReference type="Gene3D" id="3.60.15.10">
    <property type="entry name" value="Ribonuclease Z/Hydroxyacylglutathione hydrolase-like"/>
    <property type="match status" value="1"/>
</dbReference>
<evidence type="ECO:0000313" key="8">
    <source>
        <dbReference type="Proteomes" id="UP000603234"/>
    </source>
</evidence>
<organism evidence="7 8">
    <name type="scientific">Acetobacterium fimetarium</name>
    <dbReference type="NCBI Taxonomy" id="52691"/>
    <lineage>
        <taxon>Bacteria</taxon>
        <taxon>Bacillati</taxon>
        <taxon>Bacillota</taxon>
        <taxon>Clostridia</taxon>
        <taxon>Eubacteriales</taxon>
        <taxon>Eubacteriaceae</taxon>
        <taxon>Acetobacterium</taxon>
    </lineage>
</organism>
<comment type="function">
    <text evidence="2">May play the central regulatory role in sporulation. It may be an element of the effector pathway responsible for the activation of sporulation genes in response to nutritional stress. Spo0A may act in concert with spo0H (a sigma factor) to control the expression of some genes that are critical to the sporulation process.</text>
</comment>
<dbReference type="SMART" id="SM00448">
    <property type="entry name" value="REC"/>
    <property type="match status" value="1"/>
</dbReference>
<dbReference type="CDD" id="cd07709">
    <property type="entry name" value="flavodiiron_proteins_MBL-fold"/>
    <property type="match status" value="1"/>
</dbReference>
<dbReference type="Pfam" id="PF00072">
    <property type="entry name" value="Response_reg"/>
    <property type="match status" value="1"/>
</dbReference>
<dbReference type="InterPro" id="IPR000160">
    <property type="entry name" value="GGDEF_dom"/>
</dbReference>
<dbReference type="PANTHER" id="PTHR43041:SF1">
    <property type="entry name" value="METALLO-BETA-LACTAMASE DOMAIN-CONTAINING PROTEIN"/>
    <property type="match status" value="1"/>
</dbReference>
<evidence type="ECO:0000313" key="7">
    <source>
        <dbReference type="EMBL" id="MBC3802883.1"/>
    </source>
</evidence>